<dbReference type="EMBL" id="MH125208">
    <property type="protein sequence ID" value="AZP56611.1"/>
    <property type="molecule type" value="mRNA"/>
</dbReference>
<dbReference type="InterPro" id="IPR050196">
    <property type="entry name" value="Cytochrome_P450_Monoox"/>
</dbReference>
<dbReference type="GO" id="GO:0005506">
    <property type="term" value="F:iron ion binding"/>
    <property type="evidence" value="ECO:0007669"/>
    <property type="project" value="InterPro"/>
</dbReference>
<keyword evidence="2 7" id="KW-0349">Heme</keyword>
<dbReference type="PANTHER" id="PTHR24291">
    <property type="entry name" value="CYTOCHROME P450 FAMILY 4"/>
    <property type="match status" value="1"/>
</dbReference>
<name>A0A3Q9D3J4_RHIOR</name>
<comment type="similarity">
    <text evidence="1 8">Belongs to the cytochrome P450 family.</text>
</comment>
<evidence type="ECO:0000256" key="2">
    <source>
        <dbReference type="ARBA" id="ARBA00022617"/>
    </source>
</evidence>
<dbReference type="InterPro" id="IPR002401">
    <property type="entry name" value="Cyt_P450_E_grp-I"/>
</dbReference>
<reference evidence="9" key="1">
    <citation type="submission" date="2018-03" db="EMBL/GenBank/DDBJ databases">
        <title>Higher 11alpha-hydroxylation rate of 16alpha, 17-epoxyprogesterone by introducing CYP and CPR of Rhizopus oryzae into Rhizopus nigricans.</title>
        <authorList>
            <person name="Zhang G."/>
        </authorList>
    </citation>
    <scope>NUCLEOTIDE SEQUENCE</scope>
    <source>
        <strain evidence="9">CGMCC3.4826</strain>
    </source>
</reference>
<protein>
    <submittedName>
        <fullName evidence="9">11alpha-steroid hydroxylase</fullName>
    </submittedName>
</protein>
<dbReference type="PANTHER" id="PTHR24291:SF50">
    <property type="entry name" value="BIFUNCTIONAL ALBAFLAVENONE MONOOXYGENASE_TERPENE SYNTHASE"/>
    <property type="match status" value="1"/>
</dbReference>
<evidence type="ECO:0000256" key="6">
    <source>
        <dbReference type="ARBA" id="ARBA00023033"/>
    </source>
</evidence>
<dbReference type="GO" id="GO:0016705">
    <property type="term" value="F:oxidoreductase activity, acting on paired donors, with incorporation or reduction of molecular oxygen"/>
    <property type="evidence" value="ECO:0007669"/>
    <property type="project" value="InterPro"/>
</dbReference>
<keyword evidence="5 7" id="KW-0408">Iron</keyword>
<keyword evidence="3 7" id="KW-0479">Metal-binding</keyword>
<evidence type="ECO:0000256" key="3">
    <source>
        <dbReference type="ARBA" id="ARBA00022723"/>
    </source>
</evidence>
<dbReference type="Pfam" id="PF00067">
    <property type="entry name" value="p450"/>
    <property type="match status" value="1"/>
</dbReference>
<dbReference type="PROSITE" id="PS00086">
    <property type="entry name" value="CYTOCHROME_P450"/>
    <property type="match status" value="1"/>
</dbReference>
<evidence type="ECO:0000256" key="1">
    <source>
        <dbReference type="ARBA" id="ARBA00010617"/>
    </source>
</evidence>
<dbReference type="PRINTS" id="PR00385">
    <property type="entry name" value="P450"/>
</dbReference>
<dbReference type="PRINTS" id="PR00463">
    <property type="entry name" value="EP450I"/>
</dbReference>
<evidence type="ECO:0000256" key="7">
    <source>
        <dbReference type="PIRSR" id="PIRSR602401-1"/>
    </source>
</evidence>
<evidence type="ECO:0000256" key="8">
    <source>
        <dbReference type="RuleBase" id="RU000461"/>
    </source>
</evidence>
<keyword evidence="4 8" id="KW-0560">Oxidoreductase</keyword>
<dbReference type="InterPro" id="IPR001128">
    <property type="entry name" value="Cyt_P450"/>
</dbReference>
<evidence type="ECO:0000313" key="9">
    <source>
        <dbReference type="EMBL" id="AZP56611.1"/>
    </source>
</evidence>
<dbReference type="SUPFAM" id="SSF48264">
    <property type="entry name" value="Cytochrome P450"/>
    <property type="match status" value="1"/>
</dbReference>
<proteinExistence type="evidence at transcript level"/>
<dbReference type="AlphaFoldDB" id="A0A3Q9D3J4"/>
<feature type="binding site" description="axial binding residue" evidence="7">
    <location>
        <position position="471"/>
    </location>
    <ligand>
        <name>heme</name>
        <dbReference type="ChEBI" id="CHEBI:30413"/>
    </ligand>
    <ligandPart>
        <name>Fe</name>
        <dbReference type="ChEBI" id="CHEBI:18248"/>
    </ligandPart>
</feature>
<dbReference type="GO" id="GO:0004497">
    <property type="term" value="F:monooxygenase activity"/>
    <property type="evidence" value="ECO:0007669"/>
    <property type="project" value="UniProtKB-KW"/>
</dbReference>
<accession>A0A3Q9D3J4</accession>
<dbReference type="Gene3D" id="1.10.630.10">
    <property type="entry name" value="Cytochrome P450"/>
    <property type="match status" value="1"/>
</dbReference>
<evidence type="ECO:0000256" key="5">
    <source>
        <dbReference type="ARBA" id="ARBA00023004"/>
    </source>
</evidence>
<dbReference type="GO" id="GO:0020037">
    <property type="term" value="F:heme binding"/>
    <property type="evidence" value="ECO:0007669"/>
    <property type="project" value="InterPro"/>
</dbReference>
<keyword evidence="6 8" id="KW-0503">Monooxygenase</keyword>
<comment type="cofactor">
    <cofactor evidence="7">
        <name>heme</name>
        <dbReference type="ChEBI" id="CHEBI:30413"/>
    </cofactor>
</comment>
<dbReference type="SMR" id="A0A3Q9D3J4"/>
<sequence>MMEMAEFALESYRSTLEKILPALQKKSKKSYIGAAITLIVLHRIYSYFKVPKRFRHLPKLSYFPSAKSIFNNEPIYDRYKRLVFPVIKQNNGIYVSKISFDWTVYIANPVAAKHVLLKADLYPKSHDFLKMLGSNSPVVQFLGYDSVGITNGHVWKNQRKLMNPAFHRSMPINTMSTVIPDLFSVIEKENGAIAVPLVMRNFTLDVLGLTVFGFDFKALKGDPDEWTKTFTLANEGLFDPILNIFGPFSFVLTAIFPKRRKQMKAVAKLNGKLEQLIYQKRMEIENGAYSNTPENEKDLVALMLEAEKRGEGLTNDLELRHNIAGFFLAGHDTTANALSFCFYNLAKNKHVQNKLRQEIISVLGDDPKDVVPTLDQLKEMPYLNLVLKENLRLNGPADNILPRVAAKDMVVDGTFIPKGATVNIDIYGIHHNPKFWNNPDDFIPERLDGNGEQVSHDGLTWLPFGNGARQCLGMNFSLTEQRLLLVMMIRKYEIDVPKDSIHYERVIFGSETTPPNSLELIFKKRY</sequence>
<organism evidence="9">
    <name type="scientific">Rhizopus oryzae</name>
    <name type="common">Mucormycosis agent</name>
    <name type="synonym">Rhizopus arrhizus var. delemar</name>
    <dbReference type="NCBI Taxonomy" id="64495"/>
    <lineage>
        <taxon>Eukaryota</taxon>
        <taxon>Fungi</taxon>
        <taxon>Fungi incertae sedis</taxon>
        <taxon>Mucoromycota</taxon>
        <taxon>Mucoromycotina</taxon>
        <taxon>Mucoromycetes</taxon>
        <taxon>Mucorales</taxon>
        <taxon>Mucorineae</taxon>
        <taxon>Rhizopodaceae</taxon>
        <taxon>Rhizopus</taxon>
    </lineage>
</organism>
<dbReference type="InterPro" id="IPR017972">
    <property type="entry name" value="Cyt_P450_CS"/>
</dbReference>
<dbReference type="InterPro" id="IPR036396">
    <property type="entry name" value="Cyt_P450_sf"/>
</dbReference>
<evidence type="ECO:0000256" key="4">
    <source>
        <dbReference type="ARBA" id="ARBA00023002"/>
    </source>
</evidence>